<name>A0AA37BAS2_9ACTN</name>
<feature type="region of interest" description="Disordered" evidence="1">
    <location>
        <begin position="1"/>
        <end position="33"/>
    </location>
</feature>
<protein>
    <submittedName>
        <fullName evidence="2">Uncharacterized protein</fullName>
    </submittedName>
</protein>
<dbReference type="Proteomes" id="UP000627984">
    <property type="component" value="Unassembled WGS sequence"/>
</dbReference>
<evidence type="ECO:0000256" key="1">
    <source>
        <dbReference type="SAM" id="MobiDB-lite"/>
    </source>
</evidence>
<dbReference type="EMBL" id="BMQD01000001">
    <property type="protein sequence ID" value="GGK44557.1"/>
    <property type="molecule type" value="Genomic_DNA"/>
</dbReference>
<organism evidence="2 3">
    <name type="scientific">Planomonospora parontospora</name>
    <dbReference type="NCBI Taxonomy" id="58119"/>
    <lineage>
        <taxon>Bacteria</taxon>
        <taxon>Bacillati</taxon>
        <taxon>Actinomycetota</taxon>
        <taxon>Actinomycetes</taxon>
        <taxon>Streptosporangiales</taxon>
        <taxon>Streptosporangiaceae</taxon>
        <taxon>Planomonospora</taxon>
    </lineage>
</organism>
<sequence length="96" mass="10114">MKTVVKIEGRLSPGGPAGMVRSGTGGERAGEGRGRGLLAGAALLRPVPVDPARARHSSPTGRCQKAPNRSAASSRRKVSRAIRRMRPLMARDGQDM</sequence>
<reference evidence="2" key="2">
    <citation type="submission" date="2022-09" db="EMBL/GenBank/DDBJ databases">
        <authorList>
            <person name="Sun Q."/>
            <person name="Ohkuma M."/>
        </authorList>
    </citation>
    <scope>NUCLEOTIDE SEQUENCE</scope>
    <source>
        <strain evidence="2">JCM 3093</strain>
    </source>
</reference>
<dbReference type="AlphaFoldDB" id="A0AA37BAS2"/>
<feature type="region of interest" description="Disordered" evidence="1">
    <location>
        <begin position="47"/>
        <end position="96"/>
    </location>
</feature>
<reference evidence="2" key="1">
    <citation type="journal article" date="2014" name="Int. J. Syst. Evol. Microbiol.">
        <title>Complete genome sequence of Corynebacterium casei LMG S-19264T (=DSM 44701T), isolated from a smear-ripened cheese.</title>
        <authorList>
            <consortium name="US DOE Joint Genome Institute (JGI-PGF)"/>
            <person name="Walter F."/>
            <person name="Albersmeier A."/>
            <person name="Kalinowski J."/>
            <person name="Ruckert C."/>
        </authorList>
    </citation>
    <scope>NUCLEOTIDE SEQUENCE</scope>
    <source>
        <strain evidence="2">JCM 3093</strain>
    </source>
</reference>
<accession>A0AA37BAS2</accession>
<gene>
    <name evidence="2" type="ORF">GCM10010126_00180</name>
</gene>
<evidence type="ECO:0000313" key="2">
    <source>
        <dbReference type="EMBL" id="GGK44557.1"/>
    </source>
</evidence>
<evidence type="ECO:0000313" key="3">
    <source>
        <dbReference type="Proteomes" id="UP000627984"/>
    </source>
</evidence>
<proteinExistence type="predicted"/>
<feature type="compositionally biased region" description="Basic residues" evidence="1">
    <location>
        <begin position="74"/>
        <end position="86"/>
    </location>
</feature>
<comment type="caution">
    <text evidence="2">The sequence shown here is derived from an EMBL/GenBank/DDBJ whole genome shotgun (WGS) entry which is preliminary data.</text>
</comment>